<dbReference type="Proteomes" id="UP000284465">
    <property type="component" value="Unassembled WGS sequence"/>
</dbReference>
<organism evidence="1 2">
    <name type="scientific">Roseburia intestinalis</name>
    <dbReference type="NCBI Taxonomy" id="166486"/>
    <lineage>
        <taxon>Bacteria</taxon>
        <taxon>Bacillati</taxon>
        <taxon>Bacillota</taxon>
        <taxon>Clostridia</taxon>
        <taxon>Lachnospirales</taxon>
        <taxon>Lachnospiraceae</taxon>
        <taxon>Roseburia</taxon>
    </lineage>
</organism>
<accession>A0A413SPC7</accession>
<reference evidence="1 2" key="1">
    <citation type="submission" date="2018-08" db="EMBL/GenBank/DDBJ databases">
        <title>A genome reference for cultivated species of the human gut microbiota.</title>
        <authorList>
            <person name="Zou Y."/>
            <person name="Xue W."/>
            <person name="Luo G."/>
        </authorList>
    </citation>
    <scope>NUCLEOTIDE SEQUENCE [LARGE SCALE GENOMIC DNA]</scope>
    <source>
        <strain evidence="1 2">AM43-11</strain>
    </source>
</reference>
<gene>
    <name evidence="1" type="ORF">DW927_03095</name>
</gene>
<dbReference type="EMBL" id="QSFP01000002">
    <property type="protein sequence ID" value="RHA69810.1"/>
    <property type="molecule type" value="Genomic_DNA"/>
</dbReference>
<evidence type="ECO:0000313" key="1">
    <source>
        <dbReference type="EMBL" id="RHA69810.1"/>
    </source>
</evidence>
<sequence>MIYIDDICKFHSIITDLKDSGVSVHLYGNSTECFSGAYAGFDTPPNNTLAIRIVALTSVGTIYCNSFTKLKESETVENAKQLYNQLSVTNAQVSYSKDSGTVTIK</sequence>
<comment type="caution">
    <text evidence="1">The sequence shown here is derived from an EMBL/GenBank/DDBJ whole genome shotgun (WGS) entry which is preliminary data.</text>
</comment>
<dbReference type="RefSeq" id="WP_118590302.1">
    <property type="nucleotide sequence ID" value="NZ_QSFP01000002.1"/>
</dbReference>
<proteinExistence type="predicted"/>
<protein>
    <submittedName>
        <fullName evidence="1">Uncharacterized protein</fullName>
    </submittedName>
</protein>
<name>A0A413SPC7_9FIRM</name>
<evidence type="ECO:0000313" key="2">
    <source>
        <dbReference type="Proteomes" id="UP000284465"/>
    </source>
</evidence>
<dbReference type="AlphaFoldDB" id="A0A413SPC7"/>